<feature type="transmembrane region" description="Helical" evidence="5">
    <location>
        <begin position="272"/>
        <end position="294"/>
    </location>
</feature>
<dbReference type="PANTHER" id="PTHR20661:SF0">
    <property type="entry name" value="PHOSPHATIDYLINOSITOL-GLYCAN BIOSYNTHESIS CLASS W PROTEIN"/>
    <property type="match status" value="1"/>
</dbReference>
<evidence type="ECO:0000256" key="2">
    <source>
        <dbReference type="ARBA" id="ARBA00022692"/>
    </source>
</evidence>
<feature type="transmembrane region" description="Helical" evidence="5">
    <location>
        <begin position="480"/>
        <end position="497"/>
    </location>
</feature>
<keyword evidence="2 5" id="KW-0812">Transmembrane</keyword>
<feature type="transmembrane region" description="Helical" evidence="5">
    <location>
        <begin position="201"/>
        <end position="220"/>
    </location>
</feature>
<dbReference type="UniPathway" id="UPA00196"/>
<reference evidence="6" key="1">
    <citation type="submission" date="2014-08" db="EMBL/GenBank/DDBJ databases">
        <authorList>
            <person name="Senf B."/>
            <person name="Petzold A."/>
            <person name="Downie B.R."/>
            <person name="Koch P."/>
            <person name="Platzer M."/>
        </authorList>
    </citation>
    <scope>NUCLEOTIDE SEQUENCE [LARGE SCALE GENOMIC DNA]</scope>
    <source>
        <strain evidence="6">GRZ</strain>
    </source>
</reference>
<dbReference type="PIRSF" id="PIRSF017321">
    <property type="entry name" value="GWT1"/>
    <property type="match status" value="1"/>
</dbReference>
<comment type="similarity">
    <text evidence="5">Belongs to the PIGW family.</text>
</comment>
<dbReference type="GO" id="GO:0072659">
    <property type="term" value="P:protein localization to plasma membrane"/>
    <property type="evidence" value="ECO:0007669"/>
    <property type="project" value="TreeGrafter"/>
</dbReference>
<reference evidence="6" key="2">
    <citation type="submission" date="2025-08" db="UniProtKB">
        <authorList>
            <consortium name="Ensembl"/>
        </authorList>
    </citation>
    <scope>IDENTIFICATION</scope>
</reference>
<gene>
    <name evidence="6" type="primary">PIGW</name>
    <name evidence="6" type="synonym">pigw</name>
</gene>
<feature type="transmembrane region" description="Helical" evidence="5">
    <location>
        <begin position="121"/>
        <end position="141"/>
    </location>
</feature>
<proteinExistence type="inferred from homology"/>
<evidence type="ECO:0000313" key="7">
    <source>
        <dbReference type="Proteomes" id="UP000694548"/>
    </source>
</evidence>
<feature type="transmembrane region" description="Helical" evidence="5">
    <location>
        <begin position="92"/>
        <end position="115"/>
    </location>
</feature>
<dbReference type="GeneTree" id="ENSGT00390000013520"/>
<dbReference type="Ensembl" id="ENSNFUT00015032875.1">
    <property type="protein sequence ID" value="ENSNFUP00015031455.1"/>
    <property type="gene ID" value="ENSNFUG00015015372.1"/>
</dbReference>
<dbReference type="InterPro" id="IPR009447">
    <property type="entry name" value="PIGW/GWT1"/>
</dbReference>
<evidence type="ECO:0000256" key="1">
    <source>
        <dbReference type="ARBA" id="ARBA00004141"/>
    </source>
</evidence>
<feature type="transmembrane region" description="Helical" evidence="5">
    <location>
        <begin position="344"/>
        <end position="362"/>
    </location>
</feature>
<comment type="subcellular location">
    <subcellularLocation>
        <location evidence="5">Endoplasmic reticulum membrane</location>
        <topology evidence="5">Multi-pass membrane protein</topology>
    </subcellularLocation>
    <subcellularLocation>
        <location evidence="1">Membrane</location>
        <topology evidence="1">Multi-pass membrane protein</topology>
    </subcellularLocation>
</comment>
<dbReference type="PANTHER" id="PTHR20661">
    <property type="entry name" value="PHOSPHATIDYLINOSITOL-GLYCAN BIOSYNTHESIS CLASS W PROTEIN"/>
    <property type="match status" value="1"/>
</dbReference>
<sequence>MSIAAVHRLVIHVKMVYSSFINLFFPHVILIVFLQAMAEKEVKEAFIRNLNGTSLAEVTLGLSLAPVVLINRSLILILYYQAKRTLPLPFPIISHLFLDFSVLILPLTLSCTILSSNILHVFTSLAFVSACGVCYICFTSTQSHAQPLQKSVRIFLQSHTQFNQVPFVTLFRVFVNVKTAISILAVDFAIFPRRYAKTETYGTGAMDFGVGAFVFANALVCPEARRKSISGSKMSHVTKQILSVWPLLALGFARFVSVKMTNYQEHVTEYGVHWNFFFTLATVRVLASVLLTFLPARQMWILGLVIGMFYQFILEATELKVFIMHNNDREKDFLHANKEGIFSLAGYVAIYLIGVQIGLYVMQPRSRVSEWLRMLLNLFLGSLVLFGCLHICQNLVEPVSRRSANFPFVLWTVAQSLYLLSCLGLADMVLLFSKRTSGCHAIPSSLNLYKKGADSDELSGKERGETERLCFIQAVSRNQLLFFLLANLMTGLTNSLVDTLSCSSSFSVCVLLLYMFINCLVMYVLHLCGITVKFW</sequence>
<comment type="pathway">
    <text evidence="5">Glycolipid biosynthesis; glycosylphosphatidylinositol-anchor biosynthesis.</text>
</comment>
<comment type="function">
    <text evidence="5">A acetyltransferase, which acetylates the inositol ring of phosphatidylinositol during biosynthesis of GPI-anchor.</text>
</comment>
<evidence type="ECO:0000313" key="6">
    <source>
        <dbReference type="Ensembl" id="ENSNFUP00015031455.1"/>
    </source>
</evidence>
<evidence type="ECO:0000256" key="4">
    <source>
        <dbReference type="ARBA" id="ARBA00023136"/>
    </source>
</evidence>
<feature type="transmembrane region" description="Helical" evidence="5">
    <location>
        <begin position="241"/>
        <end position="260"/>
    </location>
</feature>
<reference evidence="6" key="3">
    <citation type="submission" date="2025-09" db="UniProtKB">
        <authorList>
            <consortium name="Ensembl"/>
        </authorList>
    </citation>
    <scope>IDENTIFICATION</scope>
</reference>
<keyword evidence="5" id="KW-0808">Transferase</keyword>
<evidence type="ECO:0000256" key="5">
    <source>
        <dbReference type="RuleBase" id="RU280819"/>
    </source>
</evidence>
<name>A0A8C6MEF8_NOTFU</name>
<feature type="transmembrane region" description="Helical" evidence="5">
    <location>
        <begin position="374"/>
        <end position="396"/>
    </location>
</feature>
<dbReference type="GO" id="GO:0005789">
    <property type="term" value="C:endoplasmic reticulum membrane"/>
    <property type="evidence" value="ECO:0007669"/>
    <property type="project" value="UniProtKB-SubCell"/>
</dbReference>
<keyword evidence="7" id="KW-1185">Reference proteome</keyword>
<keyword evidence="4 5" id="KW-0472">Membrane</keyword>
<protein>
    <recommendedName>
        <fullName evidence="5">Phosphatidylinositol-glycan biosynthesis class W protein</fullName>
        <ecNumber evidence="5">2.3.-.-</ecNumber>
    </recommendedName>
</protein>
<keyword evidence="3 5" id="KW-1133">Transmembrane helix</keyword>
<keyword evidence="5" id="KW-0337">GPI-anchor biosynthesis</keyword>
<evidence type="ECO:0000256" key="3">
    <source>
        <dbReference type="ARBA" id="ARBA00022989"/>
    </source>
</evidence>
<keyword evidence="5" id="KW-0256">Endoplasmic reticulum</keyword>
<comment type="caution">
    <text evidence="5">Lacks conserved residue(s) required for the propagation of feature annotation.</text>
</comment>
<dbReference type="Proteomes" id="UP000694548">
    <property type="component" value="Chromosome sgr11"/>
</dbReference>
<feature type="transmembrane region" description="Helical" evidence="5">
    <location>
        <begin position="58"/>
        <end position="80"/>
    </location>
</feature>
<feature type="transmembrane region" description="Helical" evidence="5">
    <location>
        <begin position="162"/>
        <end position="181"/>
    </location>
</feature>
<dbReference type="EC" id="2.3.-.-" evidence="5"/>
<accession>A0A8C6MEF8</accession>
<dbReference type="GO" id="GO:0032216">
    <property type="term" value="F:glucosaminyl-phosphatidylinositol O-acyltransferase activity"/>
    <property type="evidence" value="ECO:0007669"/>
    <property type="project" value="TreeGrafter"/>
</dbReference>
<keyword evidence="5" id="KW-0012">Acyltransferase</keyword>
<dbReference type="AlphaFoldDB" id="A0A8C6MEF8"/>
<organism evidence="6 7">
    <name type="scientific">Nothobranchius furzeri</name>
    <name type="common">Turquoise killifish</name>
    <dbReference type="NCBI Taxonomy" id="105023"/>
    <lineage>
        <taxon>Eukaryota</taxon>
        <taxon>Metazoa</taxon>
        <taxon>Chordata</taxon>
        <taxon>Craniata</taxon>
        <taxon>Vertebrata</taxon>
        <taxon>Euteleostomi</taxon>
        <taxon>Actinopterygii</taxon>
        <taxon>Neopterygii</taxon>
        <taxon>Teleostei</taxon>
        <taxon>Neoteleostei</taxon>
        <taxon>Acanthomorphata</taxon>
        <taxon>Ovalentaria</taxon>
        <taxon>Atherinomorphae</taxon>
        <taxon>Cyprinodontiformes</taxon>
        <taxon>Nothobranchiidae</taxon>
        <taxon>Nothobranchius</taxon>
    </lineage>
</organism>
<dbReference type="GO" id="GO:0006506">
    <property type="term" value="P:GPI anchor biosynthetic process"/>
    <property type="evidence" value="ECO:0007669"/>
    <property type="project" value="UniProtKB-UniPathway"/>
</dbReference>
<feature type="transmembrane region" description="Helical" evidence="5">
    <location>
        <begin position="408"/>
        <end position="432"/>
    </location>
</feature>
<feature type="transmembrane region" description="Helical" evidence="5">
    <location>
        <begin position="301"/>
        <end position="324"/>
    </location>
</feature>
<dbReference type="Pfam" id="PF06423">
    <property type="entry name" value="GWT1"/>
    <property type="match status" value="1"/>
</dbReference>
<feature type="transmembrane region" description="Helical" evidence="5">
    <location>
        <begin position="20"/>
        <end position="38"/>
    </location>
</feature>
<feature type="transmembrane region" description="Helical" evidence="5">
    <location>
        <begin position="503"/>
        <end position="525"/>
    </location>
</feature>